<dbReference type="EMBL" id="JALDAX010000008">
    <property type="protein sequence ID" value="MCI3242567.1"/>
    <property type="molecule type" value="Genomic_DNA"/>
</dbReference>
<feature type="chain" id="PRO_5045915799" evidence="1">
    <location>
        <begin position="42"/>
        <end position="173"/>
    </location>
</feature>
<evidence type="ECO:0000256" key="1">
    <source>
        <dbReference type="SAM" id="SignalP"/>
    </source>
</evidence>
<sequence>MRRRAPGSGSRLRLLRTLSSAALTVALAAACVFTGSTAASAAGCKGAACTGQSPATMGCDDDARLLEEIDDTSMSLKFYYSGTCDASWAYVTVDPQSSIYPQAANIFYVPQLGGSEASYSAGYVNQDDVAKATPMVGGNAMAKGCATDIGPGFDPAPETWKQEGTTGVCTQWH</sequence>
<organism evidence="2 3">
    <name type="scientific">Streptomyces spinosisporus</name>
    <dbReference type="NCBI Taxonomy" id="2927582"/>
    <lineage>
        <taxon>Bacteria</taxon>
        <taxon>Bacillati</taxon>
        <taxon>Actinomycetota</taxon>
        <taxon>Actinomycetes</taxon>
        <taxon>Kitasatosporales</taxon>
        <taxon>Streptomycetaceae</taxon>
        <taxon>Streptomyces</taxon>
    </lineage>
</organism>
<proteinExistence type="predicted"/>
<accession>A0ABS9XKF4</accession>
<keyword evidence="3" id="KW-1185">Reference proteome</keyword>
<reference evidence="2" key="1">
    <citation type="submission" date="2022-03" db="EMBL/GenBank/DDBJ databases">
        <title>Streptomyces 7R015 and 7R016 isolated from Barleria lupulina in Thailand.</title>
        <authorList>
            <person name="Kanchanasin P."/>
            <person name="Phongsopitanun W."/>
            <person name="Tanasupawat S."/>
        </authorList>
    </citation>
    <scope>NUCLEOTIDE SEQUENCE</scope>
    <source>
        <strain evidence="2">7R016</strain>
    </source>
</reference>
<feature type="signal peptide" evidence="1">
    <location>
        <begin position="1"/>
        <end position="41"/>
    </location>
</feature>
<dbReference type="InterPro" id="IPR021224">
    <property type="entry name" value="DUF2690"/>
</dbReference>
<dbReference type="Pfam" id="PF10901">
    <property type="entry name" value="DUF2690"/>
    <property type="match status" value="1"/>
</dbReference>
<evidence type="ECO:0000313" key="2">
    <source>
        <dbReference type="EMBL" id="MCI3242567.1"/>
    </source>
</evidence>
<dbReference type="RefSeq" id="WP_016433498.1">
    <property type="nucleotide sequence ID" value="NZ_JALDAX010000008.1"/>
</dbReference>
<name>A0ABS9XKF4_9ACTN</name>
<keyword evidence="1" id="KW-0732">Signal</keyword>
<protein>
    <submittedName>
        <fullName evidence="2">YjfA family protein</fullName>
    </submittedName>
</protein>
<dbReference type="PROSITE" id="PS51318">
    <property type="entry name" value="TAT"/>
    <property type="match status" value="1"/>
</dbReference>
<dbReference type="Proteomes" id="UP001165270">
    <property type="component" value="Unassembled WGS sequence"/>
</dbReference>
<evidence type="ECO:0000313" key="3">
    <source>
        <dbReference type="Proteomes" id="UP001165270"/>
    </source>
</evidence>
<gene>
    <name evidence="2" type="ORF">MQN93_22855</name>
</gene>
<dbReference type="InterPro" id="IPR006311">
    <property type="entry name" value="TAT_signal"/>
</dbReference>
<dbReference type="PROSITE" id="PS51257">
    <property type="entry name" value="PROKAR_LIPOPROTEIN"/>
    <property type="match status" value="1"/>
</dbReference>
<comment type="caution">
    <text evidence="2">The sequence shown here is derived from an EMBL/GenBank/DDBJ whole genome shotgun (WGS) entry which is preliminary data.</text>
</comment>